<reference evidence="1" key="2">
    <citation type="journal article" date="2015" name="Data Brief">
        <title>Shoot transcriptome of the giant reed, Arundo donax.</title>
        <authorList>
            <person name="Barrero R.A."/>
            <person name="Guerrero F.D."/>
            <person name="Moolhuijzen P."/>
            <person name="Goolsby J.A."/>
            <person name="Tidwell J."/>
            <person name="Bellgard S.E."/>
            <person name="Bellgard M.I."/>
        </authorList>
    </citation>
    <scope>NUCLEOTIDE SEQUENCE</scope>
    <source>
        <tissue evidence="1">Shoot tissue taken approximately 20 cm above the soil surface</tissue>
    </source>
</reference>
<sequence length="111" mass="12617">MRLPVRLGNINRSVSRFSHLNKFKFLKKIVIKISRKPVSKPRKLLGLPVETVRLQTGLEHERFTGKTARLTVETAWFSKFKFKILGFKFCPVFSSISAVTAKTVKPGPVGF</sequence>
<accession>A0A0A8YL85</accession>
<dbReference type="AlphaFoldDB" id="A0A0A8YL85"/>
<protein>
    <submittedName>
        <fullName evidence="1">Uncharacterized protein</fullName>
    </submittedName>
</protein>
<organism evidence="1">
    <name type="scientific">Arundo donax</name>
    <name type="common">Giant reed</name>
    <name type="synonym">Donax arundinaceus</name>
    <dbReference type="NCBI Taxonomy" id="35708"/>
    <lineage>
        <taxon>Eukaryota</taxon>
        <taxon>Viridiplantae</taxon>
        <taxon>Streptophyta</taxon>
        <taxon>Embryophyta</taxon>
        <taxon>Tracheophyta</taxon>
        <taxon>Spermatophyta</taxon>
        <taxon>Magnoliopsida</taxon>
        <taxon>Liliopsida</taxon>
        <taxon>Poales</taxon>
        <taxon>Poaceae</taxon>
        <taxon>PACMAD clade</taxon>
        <taxon>Arundinoideae</taxon>
        <taxon>Arundineae</taxon>
        <taxon>Arundo</taxon>
    </lineage>
</organism>
<reference evidence="1" key="1">
    <citation type="submission" date="2014-09" db="EMBL/GenBank/DDBJ databases">
        <authorList>
            <person name="Magalhaes I.L.F."/>
            <person name="Oliveira U."/>
            <person name="Santos F.R."/>
            <person name="Vidigal T.H.D.A."/>
            <person name="Brescovit A.D."/>
            <person name="Santos A.J."/>
        </authorList>
    </citation>
    <scope>NUCLEOTIDE SEQUENCE</scope>
    <source>
        <tissue evidence="1">Shoot tissue taken approximately 20 cm above the soil surface</tissue>
    </source>
</reference>
<dbReference type="EMBL" id="GBRH01274598">
    <property type="protein sequence ID" value="JAD23297.1"/>
    <property type="molecule type" value="Transcribed_RNA"/>
</dbReference>
<name>A0A0A8YL85_ARUDO</name>
<evidence type="ECO:0000313" key="1">
    <source>
        <dbReference type="EMBL" id="JAD23297.1"/>
    </source>
</evidence>
<proteinExistence type="predicted"/>